<feature type="transmembrane region" description="Helical" evidence="1">
    <location>
        <begin position="129"/>
        <end position="147"/>
    </location>
</feature>
<dbReference type="InterPro" id="IPR018815">
    <property type="entry name" value="Incr_loss_mito_DNA_1"/>
</dbReference>
<protein>
    <submittedName>
        <fullName evidence="3">Increased loss of mitochondrial DNA protein 1</fullName>
    </submittedName>
</protein>
<evidence type="ECO:0000256" key="2">
    <source>
        <dbReference type="SAM" id="SignalP"/>
    </source>
</evidence>
<keyword evidence="4" id="KW-1185">Reference proteome</keyword>
<feature type="transmembrane region" description="Helical" evidence="1">
    <location>
        <begin position="88"/>
        <end position="109"/>
    </location>
</feature>
<evidence type="ECO:0000313" key="4">
    <source>
        <dbReference type="Proteomes" id="UP001456524"/>
    </source>
</evidence>
<name>A0ABR1Y2Y3_9PEZI</name>
<gene>
    <name evidence="3" type="ORF">IWX90DRAFT_115187</name>
</gene>
<reference evidence="3 4" key="1">
    <citation type="journal article" date="2022" name="G3 (Bethesda)">
        <title>Enemy or ally: a genomic approach to elucidate the lifestyle of Phyllosticta citrichinaensis.</title>
        <authorList>
            <person name="Buijs V.A."/>
            <person name="Groenewald J.Z."/>
            <person name="Haridas S."/>
            <person name="LaButti K.M."/>
            <person name="Lipzen A."/>
            <person name="Martin F.M."/>
            <person name="Barry K."/>
            <person name="Grigoriev I.V."/>
            <person name="Crous P.W."/>
            <person name="Seidl M.F."/>
        </authorList>
    </citation>
    <scope>NUCLEOTIDE SEQUENCE [LARGE SCALE GENOMIC DNA]</scope>
    <source>
        <strain evidence="3 4">CBS 129764</strain>
    </source>
</reference>
<accession>A0ABR1Y2Y3</accession>
<dbReference type="PANTHER" id="PTHR28029:SF1">
    <property type="entry name" value="PROTEIN ILM1"/>
    <property type="match status" value="1"/>
</dbReference>
<keyword evidence="1" id="KW-1133">Transmembrane helix</keyword>
<evidence type="ECO:0000313" key="3">
    <source>
        <dbReference type="EMBL" id="KAK8175540.1"/>
    </source>
</evidence>
<organism evidence="3 4">
    <name type="scientific">Phyllosticta citrichinensis</name>
    <dbReference type="NCBI Taxonomy" id="1130410"/>
    <lineage>
        <taxon>Eukaryota</taxon>
        <taxon>Fungi</taxon>
        <taxon>Dikarya</taxon>
        <taxon>Ascomycota</taxon>
        <taxon>Pezizomycotina</taxon>
        <taxon>Dothideomycetes</taxon>
        <taxon>Dothideomycetes incertae sedis</taxon>
        <taxon>Botryosphaeriales</taxon>
        <taxon>Phyllostictaceae</taxon>
        <taxon>Phyllosticta</taxon>
    </lineage>
</organism>
<dbReference type="Proteomes" id="UP001456524">
    <property type="component" value="Unassembled WGS sequence"/>
</dbReference>
<proteinExistence type="predicted"/>
<feature type="transmembrane region" description="Helical" evidence="1">
    <location>
        <begin position="56"/>
        <end position="76"/>
    </location>
</feature>
<dbReference type="Pfam" id="PF10311">
    <property type="entry name" value="Ilm1"/>
    <property type="match status" value="1"/>
</dbReference>
<keyword evidence="2" id="KW-0732">Signal</keyword>
<keyword evidence="1" id="KW-0812">Transmembrane</keyword>
<feature type="signal peptide" evidence="2">
    <location>
        <begin position="1"/>
        <end position="15"/>
    </location>
</feature>
<sequence>MAIFSAFNLIRAMSAFHMTLSYFLLSAPKKIADQNLVFLLGEAMRISEPTGFTKPSSATAIAAVFLAFWAVSDVLAVSMDEDVAFPYWANQIPTRLLFLFGITSYSYFFKPSGLAFAPGPGDFLKNRVVFTWGFFECTMWFWAYIRMREEKFEFAKRLFERRKKEAAALRDD</sequence>
<evidence type="ECO:0000256" key="1">
    <source>
        <dbReference type="SAM" id="Phobius"/>
    </source>
</evidence>
<keyword evidence="1" id="KW-0472">Membrane</keyword>
<feature type="chain" id="PRO_5045554075" evidence="2">
    <location>
        <begin position="16"/>
        <end position="172"/>
    </location>
</feature>
<dbReference type="EMBL" id="JBBWUH010000002">
    <property type="protein sequence ID" value="KAK8175540.1"/>
    <property type="molecule type" value="Genomic_DNA"/>
</dbReference>
<comment type="caution">
    <text evidence="3">The sequence shown here is derived from an EMBL/GenBank/DDBJ whole genome shotgun (WGS) entry which is preliminary data.</text>
</comment>
<dbReference type="PANTHER" id="PTHR28029">
    <property type="entry name" value="PROTEIN ILM1"/>
    <property type="match status" value="1"/>
</dbReference>